<protein>
    <submittedName>
        <fullName evidence="2">Uncharacterized protein</fullName>
    </submittedName>
</protein>
<keyword evidence="1" id="KW-0472">Membrane</keyword>
<gene>
    <name evidence="2" type="ORF">DFQ45_10454</name>
</gene>
<keyword evidence="3" id="KW-1185">Reference proteome</keyword>
<organism evidence="2 3">
    <name type="scientific">Thiopseudomonas denitrificans</name>
    <dbReference type="NCBI Taxonomy" id="1501432"/>
    <lineage>
        <taxon>Bacteria</taxon>
        <taxon>Pseudomonadati</taxon>
        <taxon>Pseudomonadota</taxon>
        <taxon>Gammaproteobacteria</taxon>
        <taxon>Pseudomonadales</taxon>
        <taxon>Pseudomonadaceae</taxon>
        <taxon>Thiopseudomonas</taxon>
    </lineage>
</organism>
<evidence type="ECO:0000313" key="2">
    <source>
        <dbReference type="EMBL" id="TDQ38480.1"/>
    </source>
</evidence>
<accession>A0A4R6TX67</accession>
<keyword evidence="1" id="KW-1133">Transmembrane helix</keyword>
<keyword evidence="1" id="KW-0812">Transmembrane</keyword>
<evidence type="ECO:0000256" key="1">
    <source>
        <dbReference type="SAM" id="Phobius"/>
    </source>
</evidence>
<evidence type="ECO:0000313" key="3">
    <source>
        <dbReference type="Proteomes" id="UP000294575"/>
    </source>
</evidence>
<dbReference type="AlphaFoldDB" id="A0A4R6TX67"/>
<dbReference type="Proteomes" id="UP000294575">
    <property type="component" value="Unassembled WGS sequence"/>
</dbReference>
<dbReference type="RefSeq" id="WP_101496198.1">
    <property type="nucleotide sequence ID" value="NZ_LNJZ01000005.1"/>
</dbReference>
<proteinExistence type="predicted"/>
<comment type="caution">
    <text evidence="2">The sequence shown here is derived from an EMBL/GenBank/DDBJ whole genome shotgun (WGS) entry which is preliminary data.</text>
</comment>
<dbReference type="EMBL" id="SNYK01000004">
    <property type="protein sequence ID" value="TDQ38480.1"/>
    <property type="molecule type" value="Genomic_DNA"/>
</dbReference>
<reference evidence="2 3" key="1">
    <citation type="submission" date="2019-03" db="EMBL/GenBank/DDBJ databases">
        <title>Genomic Encyclopedia of Type Strains, Phase IV (KMG-IV): sequencing the most valuable type-strain genomes for metagenomic binning, comparative biology and taxonomic classification.</title>
        <authorList>
            <person name="Goeker M."/>
        </authorList>
    </citation>
    <scope>NUCLEOTIDE SEQUENCE [LARGE SCALE GENOMIC DNA]</scope>
    <source>
        <strain evidence="2 3">DSM 28679</strain>
    </source>
</reference>
<feature type="transmembrane region" description="Helical" evidence="1">
    <location>
        <begin position="6"/>
        <end position="24"/>
    </location>
</feature>
<name>A0A4R6TX67_9GAMM</name>
<sequence>MHAPTLLIALPVLAAIVLLLSALLHRRSLRLRILLAGVLVLAGGAASLAYQDYHWATGVRDGLPASALIVSQTQETLPLHPWTLLWPPVTRITAIDNAGTAMEANGSLLLEFDLFEFRQSGEARDGAQRLMLNCTSQDLVSHLGDSILIETLPAGDPLLRLLCHPQ</sequence>
<feature type="transmembrane region" description="Helical" evidence="1">
    <location>
        <begin position="31"/>
        <end position="50"/>
    </location>
</feature>